<keyword evidence="1" id="KW-0805">Transcription regulation</keyword>
<dbReference type="Gene3D" id="1.10.10.60">
    <property type="entry name" value="Homeodomain-like"/>
    <property type="match status" value="1"/>
</dbReference>
<dbReference type="InterPro" id="IPR009057">
    <property type="entry name" value="Homeodomain-like_sf"/>
</dbReference>
<organism evidence="6 7">
    <name type="scientific">Pseudonocardia nematodicida</name>
    <dbReference type="NCBI Taxonomy" id="1206997"/>
    <lineage>
        <taxon>Bacteria</taxon>
        <taxon>Bacillati</taxon>
        <taxon>Actinomycetota</taxon>
        <taxon>Actinomycetes</taxon>
        <taxon>Pseudonocardiales</taxon>
        <taxon>Pseudonocardiaceae</taxon>
        <taxon>Pseudonocardia</taxon>
    </lineage>
</organism>
<dbReference type="PRINTS" id="PR00455">
    <property type="entry name" value="HTHTETR"/>
</dbReference>
<dbReference type="InterPro" id="IPR050109">
    <property type="entry name" value="HTH-type_TetR-like_transc_reg"/>
</dbReference>
<evidence type="ECO:0000256" key="1">
    <source>
        <dbReference type="ARBA" id="ARBA00023015"/>
    </source>
</evidence>
<protein>
    <submittedName>
        <fullName evidence="6">TetR/AcrR family transcriptional regulator</fullName>
    </submittedName>
</protein>
<evidence type="ECO:0000256" key="3">
    <source>
        <dbReference type="ARBA" id="ARBA00023163"/>
    </source>
</evidence>
<evidence type="ECO:0000313" key="6">
    <source>
        <dbReference type="EMBL" id="MEQ3549069.1"/>
    </source>
</evidence>
<evidence type="ECO:0000256" key="4">
    <source>
        <dbReference type="PROSITE-ProRule" id="PRU00335"/>
    </source>
</evidence>
<dbReference type="EMBL" id="JBEDNQ010000001">
    <property type="protein sequence ID" value="MEQ3549069.1"/>
    <property type="molecule type" value="Genomic_DNA"/>
</dbReference>
<dbReference type="PROSITE" id="PS01081">
    <property type="entry name" value="HTH_TETR_1"/>
    <property type="match status" value="1"/>
</dbReference>
<dbReference type="Pfam" id="PF00440">
    <property type="entry name" value="TetR_N"/>
    <property type="match status" value="1"/>
</dbReference>
<dbReference type="InterPro" id="IPR023772">
    <property type="entry name" value="DNA-bd_HTH_TetR-type_CS"/>
</dbReference>
<dbReference type="PANTHER" id="PTHR30055:SF234">
    <property type="entry name" value="HTH-TYPE TRANSCRIPTIONAL REGULATOR BETI"/>
    <property type="match status" value="1"/>
</dbReference>
<gene>
    <name evidence="6" type="ORF">WIS52_01185</name>
</gene>
<sequence length="200" mass="21274">MPPRPPGRPREVDTTRVARAAVDLFAERGYEAVSMGDVATAAGISRRSLFNHFPTKADLLWSGHEFYVDRLRHHLAQPHGRSADLAAVLSSAFARAFEDLGEDGLALAQARLRVVATHPDTAAAGYVVIAASRAAVLDFLRTRVPDELTCRCVAGGVAGAVYEAALWWAAGDAPDPGHAVRIAVAGLSLRGEEFTQPPVA</sequence>
<dbReference type="RefSeq" id="WP_349296160.1">
    <property type="nucleotide sequence ID" value="NZ_JBEDNQ010000001.1"/>
</dbReference>
<keyword evidence="3" id="KW-0804">Transcription</keyword>
<dbReference type="Proteomes" id="UP001494902">
    <property type="component" value="Unassembled WGS sequence"/>
</dbReference>
<dbReference type="PANTHER" id="PTHR30055">
    <property type="entry name" value="HTH-TYPE TRANSCRIPTIONAL REGULATOR RUTR"/>
    <property type="match status" value="1"/>
</dbReference>
<evidence type="ECO:0000259" key="5">
    <source>
        <dbReference type="PROSITE" id="PS50977"/>
    </source>
</evidence>
<evidence type="ECO:0000313" key="7">
    <source>
        <dbReference type="Proteomes" id="UP001494902"/>
    </source>
</evidence>
<dbReference type="PROSITE" id="PS50977">
    <property type="entry name" value="HTH_TETR_2"/>
    <property type="match status" value="1"/>
</dbReference>
<name>A0ABV1K3N5_9PSEU</name>
<dbReference type="InterPro" id="IPR001647">
    <property type="entry name" value="HTH_TetR"/>
</dbReference>
<keyword evidence="7" id="KW-1185">Reference proteome</keyword>
<feature type="domain" description="HTH tetR-type" evidence="5">
    <location>
        <begin position="11"/>
        <end position="71"/>
    </location>
</feature>
<dbReference type="SUPFAM" id="SSF46689">
    <property type="entry name" value="Homeodomain-like"/>
    <property type="match status" value="1"/>
</dbReference>
<keyword evidence="2 4" id="KW-0238">DNA-binding</keyword>
<dbReference type="Gene3D" id="1.10.357.10">
    <property type="entry name" value="Tetracycline Repressor, domain 2"/>
    <property type="match status" value="1"/>
</dbReference>
<proteinExistence type="predicted"/>
<accession>A0ABV1K3N5</accession>
<evidence type="ECO:0000256" key="2">
    <source>
        <dbReference type="ARBA" id="ARBA00023125"/>
    </source>
</evidence>
<reference evidence="6 7" key="1">
    <citation type="submission" date="2024-03" db="EMBL/GenBank/DDBJ databases">
        <title>Draft genome sequence of Pseudonocardia nematodicida JCM 31783.</title>
        <authorList>
            <person name="Butdee W."/>
            <person name="Duangmal K."/>
        </authorList>
    </citation>
    <scope>NUCLEOTIDE SEQUENCE [LARGE SCALE GENOMIC DNA]</scope>
    <source>
        <strain evidence="6 7">JCM 31783</strain>
    </source>
</reference>
<feature type="DNA-binding region" description="H-T-H motif" evidence="4">
    <location>
        <begin position="34"/>
        <end position="53"/>
    </location>
</feature>
<comment type="caution">
    <text evidence="6">The sequence shown here is derived from an EMBL/GenBank/DDBJ whole genome shotgun (WGS) entry which is preliminary data.</text>
</comment>